<dbReference type="Pfam" id="PF02080">
    <property type="entry name" value="TrkA_C"/>
    <property type="match status" value="1"/>
</dbReference>
<dbReference type="Pfam" id="PF02254">
    <property type="entry name" value="TrkA_N"/>
    <property type="match status" value="1"/>
</dbReference>
<dbReference type="SUPFAM" id="SSF116726">
    <property type="entry name" value="TrkA C-terminal domain-like"/>
    <property type="match status" value="1"/>
</dbReference>
<dbReference type="InterPro" id="IPR050721">
    <property type="entry name" value="Trk_Ktr_HKT_K-transport"/>
</dbReference>
<dbReference type="Gene3D" id="3.30.70.1450">
    <property type="entry name" value="Regulator of K+ conductance, C-terminal domain"/>
    <property type="match status" value="1"/>
</dbReference>
<name>A0ABM5WT70_9BACL</name>
<sequence length="219" mass="24457">MKKEVVIIGLGRFGTSMCRELNRLGHDILAIDTDEEKVNEVSDCTTQAVIANATDENVLKSLGVRNFEHAVVAIGDNLQSSVLCTLILKEMGISTIWVKARDLQHQKILEKVGADRVIQPEYEMGVRMAHHLNSEKIIDYINLSEEYSIIELVAPPSISGKTLFQLDIRAKFNCTVLAIKRFEDVNIAPSPEDEIVKGNILVLMGHKDDLKQFEEKGLS</sequence>
<keyword evidence="4" id="KW-1185">Reference proteome</keyword>
<evidence type="ECO:0000313" key="4">
    <source>
        <dbReference type="Proteomes" id="UP000065533"/>
    </source>
</evidence>
<evidence type="ECO:0000259" key="1">
    <source>
        <dbReference type="PROSITE" id="PS51201"/>
    </source>
</evidence>
<dbReference type="SUPFAM" id="SSF51735">
    <property type="entry name" value="NAD(P)-binding Rossmann-fold domains"/>
    <property type="match status" value="1"/>
</dbReference>
<evidence type="ECO:0000259" key="2">
    <source>
        <dbReference type="PROSITE" id="PS51202"/>
    </source>
</evidence>
<proteinExistence type="predicted"/>
<feature type="domain" description="RCK N-terminal" evidence="1">
    <location>
        <begin position="2"/>
        <end position="118"/>
    </location>
</feature>
<dbReference type="Proteomes" id="UP000065533">
    <property type="component" value="Chromosome"/>
</dbReference>
<dbReference type="PANTHER" id="PTHR43833">
    <property type="entry name" value="POTASSIUM CHANNEL PROTEIN 2-RELATED-RELATED"/>
    <property type="match status" value="1"/>
</dbReference>
<gene>
    <name evidence="3" type="ORF">AUO94_01705</name>
</gene>
<dbReference type="RefSeq" id="WP_058384115.1">
    <property type="nucleotide sequence ID" value="NZ_CP013661.2"/>
</dbReference>
<organism evidence="3 4">
    <name type="scientific">Planococcus kocurii</name>
    <dbReference type="NCBI Taxonomy" id="1374"/>
    <lineage>
        <taxon>Bacteria</taxon>
        <taxon>Bacillati</taxon>
        <taxon>Bacillota</taxon>
        <taxon>Bacilli</taxon>
        <taxon>Bacillales</taxon>
        <taxon>Caryophanaceae</taxon>
        <taxon>Planococcus</taxon>
    </lineage>
</organism>
<dbReference type="InterPro" id="IPR003148">
    <property type="entry name" value="RCK_N"/>
</dbReference>
<dbReference type="EMBL" id="CP013661">
    <property type="protein sequence ID" value="ALS77435.1"/>
    <property type="molecule type" value="Genomic_DNA"/>
</dbReference>
<evidence type="ECO:0000313" key="3">
    <source>
        <dbReference type="EMBL" id="ALS77435.1"/>
    </source>
</evidence>
<dbReference type="InterPro" id="IPR006037">
    <property type="entry name" value="RCK_C"/>
</dbReference>
<accession>A0ABM5WT70</accession>
<dbReference type="InterPro" id="IPR036721">
    <property type="entry name" value="RCK_C_sf"/>
</dbReference>
<feature type="domain" description="RCK C-terminal" evidence="2">
    <location>
        <begin position="135"/>
        <end position="219"/>
    </location>
</feature>
<dbReference type="PROSITE" id="PS51202">
    <property type="entry name" value="RCK_C"/>
    <property type="match status" value="1"/>
</dbReference>
<dbReference type="PANTHER" id="PTHR43833:SF7">
    <property type="entry name" value="KTR SYSTEM POTASSIUM UPTAKE PROTEIN C"/>
    <property type="match status" value="1"/>
</dbReference>
<dbReference type="PROSITE" id="PS51201">
    <property type="entry name" value="RCK_N"/>
    <property type="match status" value="1"/>
</dbReference>
<dbReference type="InterPro" id="IPR036291">
    <property type="entry name" value="NAD(P)-bd_dom_sf"/>
</dbReference>
<protein>
    <submittedName>
        <fullName evidence="3">Potassium transporter Trk</fullName>
    </submittedName>
</protein>
<dbReference type="Gene3D" id="3.40.50.720">
    <property type="entry name" value="NAD(P)-binding Rossmann-like Domain"/>
    <property type="match status" value="1"/>
</dbReference>
<reference evidence="3" key="1">
    <citation type="submission" date="2016-01" db="EMBL/GenBank/DDBJ databases">
        <title>Complete genome of Planococcus kocurri type strain.</title>
        <authorList>
            <person name="See-Too W.S."/>
        </authorList>
    </citation>
    <scope>NUCLEOTIDE SEQUENCE [LARGE SCALE GENOMIC DNA]</scope>
    <source>
        <strain evidence="3">ATCC 43650</strain>
    </source>
</reference>